<dbReference type="Proteomes" id="UP001597168">
    <property type="component" value="Unassembled WGS sequence"/>
</dbReference>
<sequence>MNDDEFLERLRRAAAAVDPVPDLVTRGAQAALSTRRVDEELAELVADSELLAGGQVRAADDDVRLLSFEGAGVSVELQVEYAGGLVSLRGLVSGASGEAVVEVAGERRAAPIDEEGWFVASGLPRGATRVRVTAVDGTAVVTRWTSV</sequence>
<proteinExistence type="predicted"/>
<accession>A0ABW3QYF3</accession>
<gene>
    <name evidence="1" type="ORF">ACFQ3T_21015</name>
</gene>
<evidence type="ECO:0000313" key="2">
    <source>
        <dbReference type="Proteomes" id="UP001597168"/>
    </source>
</evidence>
<keyword evidence="2" id="KW-1185">Reference proteome</keyword>
<comment type="caution">
    <text evidence="1">The sequence shown here is derived from an EMBL/GenBank/DDBJ whole genome shotgun (WGS) entry which is preliminary data.</text>
</comment>
<dbReference type="EMBL" id="JBHTLK010000114">
    <property type="protein sequence ID" value="MFD1149624.1"/>
    <property type="molecule type" value="Genomic_DNA"/>
</dbReference>
<protein>
    <submittedName>
        <fullName evidence="1">Uncharacterized protein</fullName>
    </submittedName>
</protein>
<name>A0ABW3QYF3_9PSEU</name>
<dbReference type="RefSeq" id="WP_380725026.1">
    <property type="nucleotide sequence ID" value="NZ_JBHTLK010000114.1"/>
</dbReference>
<evidence type="ECO:0000313" key="1">
    <source>
        <dbReference type="EMBL" id="MFD1149624.1"/>
    </source>
</evidence>
<organism evidence="1 2">
    <name type="scientific">Saccharothrix hoggarensis</name>
    <dbReference type="NCBI Taxonomy" id="913853"/>
    <lineage>
        <taxon>Bacteria</taxon>
        <taxon>Bacillati</taxon>
        <taxon>Actinomycetota</taxon>
        <taxon>Actinomycetes</taxon>
        <taxon>Pseudonocardiales</taxon>
        <taxon>Pseudonocardiaceae</taxon>
        <taxon>Saccharothrix</taxon>
    </lineage>
</organism>
<reference evidence="2" key="1">
    <citation type="journal article" date="2019" name="Int. J. Syst. Evol. Microbiol.">
        <title>The Global Catalogue of Microorganisms (GCM) 10K type strain sequencing project: providing services to taxonomists for standard genome sequencing and annotation.</title>
        <authorList>
            <consortium name="The Broad Institute Genomics Platform"/>
            <consortium name="The Broad Institute Genome Sequencing Center for Infectious Disease"/>
            <person name="Wu L."/>
            <person name="Ma J."/>
        </authorList>
    </citation>
    <scope>NUCLEOTIDE SEQUENCE [LARGE SCALE GENOMIC DNA]</scope>
    <source>
        <strain evidence="2">CCUG 60214</strain>
    </source>
</reference>